<sequence>MTTAFSKKLKTGDVEVDVEAPSQDVSREKEATVKDVEVPSNIASKAQQTASSLKKVGTKKKLLGRKVVHTSQSTIPMEEGDPDAEHKLCIKYASDEDSASDCDTPIHLYVVVDWELLPTGLGPINAIYRLDNSRKYFTSLREILHLDKKAEGVGLVLWGDLKILMDSPEVNDDMCRSFMCSSQDSSRLDVAVKFIFQSSRYVVPTGRVVVPTGRYVVPAGKVIIIVSPGRLNLVPTGRILSPGKVK</sequence>
<dbReference type="Proteomes" id="UP001151760">
    <property type="component" value="Unassembled WGS sequence"/>
</dbReference>
<dbReference type="EMBL" id="BQNB010017830">
    <property type="protein sequence ID" value="GJT67681.1"/>
    <property type="molecule type" value="Genomic_DNA"/>
</dbReference>
<name>A0ABQ5FWB6_9ASTR</name>
<keyword evidence="3" id="KW-1185">Reference proteome</keyword>
<evidence type="ECO:0000313" key="2">
    <source>
        <dbReference type="EMBL" id="GJT67681.1"/>
    </source>
</evidence>
<reference evidence="2" key="1">
    <citation type="journal article" date="2022" name="Int. J. Mol. Sci.">
        <title>Draft Genome of Tanacetum Coccineum: Genomic Comparison of Closely Related Tanacetum-Family Plants.</title>
        <authorList>
            <person name="Yamashiro T."/>
            <person name="Shiraishi A."/>
            <person name="Nakayama K."/>
            <person name="Satake H."/>
        </authorList>
    </citation>
    <scope>NUCLEOTIDE SEQUENCE</scope>
</reference>
<gene>
    <name evidence="2" type="ORF">Tco_1019161</name>
</gene>
<organism evidence="2 3">
    <name type="scientific">Tanacetum coccineum</name>
    <dbReference type="NCBI Taxonomy" id="301880"/>
    <lineage>
        <taxon>Eukaryota</taxon>
        <taxon>Viridiplantae</taxon>
        <taxon>Streptophyta</taxon>
        <taxon>Embryophyta</taxon>
        <taxon>Tracheophyta</taxon>
        <taxon>Spermatophyta</taxon>
        <taxon>Magnoliopsida</taxon>
        <taxon>eudicotyledons</taxon>
        <taxon>Gunneridae</taxon>
        <taxon>Pentapetalae</taxon>
        <taxon>asterids</taxon>
        <taxon>campanulids</taxon>
        <taxon>Asterales</taxon>
        <taxon>Asteraceae</taxon>
        <taxon>Asteroideae</taxon>
        <taxon>Anthemideae</taxon>
        <taxon>Anthemidinae</taxon>
        <taxon>Tanacetum</taxon>
    </lineage>
</organism>
<evidence type="ECO:0000256" key="1">
    <source>
        <dbReference type="SAM" id="MobiDB-lite"/>
    </source>
</evidence>
<reference evidence="2" key="2">
    <citation type="submission" date="2022-01" db="EMBL/GenBank/DDBJ databases">
        <authorList>
            <person name="Yamashiro T."/>
            <person name="Shiraishi A."/>
            <person name="Satake H."/>
            <person name="Nakayama K."/>
        </authorList>
    </citation>
    <scope>NUCLEOTIDE SEQUENCE</scope>
</reference>
<accession>A0ABQ5FWB6</accession>
<comment type="caution">
    <text evidence="2">The sequence shown here is derived from an EMBL/GenBank/DDBJ whole genome shotgun (WGS) entry which is preliminary data.</text>
</comment>
<protein>
    <submittedName>
        <fullName evidence="2">Uncharacterized protein</fullName>
    </submittedName>
</protein>
<proteinExistence type="predicted"/>
<evidence type="ECO:0000313" key="3">
    <source>
        <dbReference type="Proteomes" id="UP001151760"/>
    </source>
</evidence>
<feature type="region of interest" description="Disordered" evidence="1">
    <location>
        <begin position="1"/>
        <end position="33"/>
    </location>
</feature>